<organism evidence="2 3">
    <name type="scientific">Plasmodium ovale</name>
    <name type="common">malaria parasite P. ovale</name>
    <dbReference type="NCBI Taxonomy" id="36330"/>
    <lineage>
        <taxon>Eukaryota</taxon>
        <taxon>Sar</taxon>
        <taxon>Alveolata</taxon>
        <taxon>Apicomplexa</taxon>
        <taxon>Aconoidasida</taxon>
        <taxon>Haemosporida</taxon>
        <taxon>Plasmodiidae</taxon>
        <taxon>Plasmodium</taxon>
        <taxon>Plasmodium (Plasmodium)</taxon>
    </lineage>
</organism>
<feature type="transmembrane region" description="Helical" evidence="1">
    <location>
        <begin position="272"/>
        <end position="292"/>
    </location>
</feature>
<dbReference type="VEuPathDB" id="PlasmoDB:POWCR01_000124500"/>
<keyword evidence="1" id="KW-0472">Membrane</keyword>
<proteinExistence type="predicted"/>
<keyword evidence="1" id="KW-0812">Transmembrane</keyword>
<dbReference type="Proteomes" id="UP000243200">
    <property type="component" value="Unassembled WGS sequence"/>
</dbReference>
<evidence type="ECO:0008006" key="4">
    <source>
        <dbReference type="Google" id="ProtNLM"/>
    </source>
</evidence>
<evidence type="ECO:0000313" key="2">
    <source>
        <dbReference type="EMBL" id="SBT73539.1"/>
    </source>
</evidence>
<dbReference type="VEuPathDB" id="PlasmoDB:PocGH01_00064900"/>
<protein>
    <recommendedName>
        <fullName evidence="4">PIR protein</fullName>
    </recommendedName>
</protein>
<dbReference type="EMBL" id="FLRJ01000414">
    <property type="protein sequence ID" value="SBT73539.1"/>
    <property type="molecule type" value="Genomic_DNA"/>
</dbReference>
<evidence type="ECO:0000256" key="1">
    <source>
        <dbReference type="SAM" id="Phobius"/>
    </source>
</evidence>
<reference evidence="2 3" key="1">
    <citation type="submission" date="2016-06" db="EMBL/GenBank/DDBJ databases">
        <authorList>
            <consortium name="Pathogen Informatics"/>
        </authorList>
    </citation>
    <scope>NUCLEOTIDE SEQUENCE [LARGE SCALE GENOMIC DNA]</scope>
</reference>
<gene>
    <name evidence="2" type="primary">PowCR01_000124500</name>
    <name evidence="2" type="ORF">POWCR01_000124500</name>
</gene>
<evidence type="ECO:0000313" key="3">
    <source>
        <dbReference type="Proteomes" id="UP000243200"/>
    </source>
</evidence>
<name>A0A1C3KI95_PLAOA</name>
<dbReference type="AlphaFoldDB" id="A0A1C3KI95"/>
<sequence length="349" mass="41130">MIIRSAEFYHSEDITINDLPSEIFYKELKRNLDYDTLENYVKNYPGEEVINNWLPELKSKIEKYFSSKPKEFLQHNVKLCRDLNYFMCDIVQKIYSLNSNLNVMHTWGFDTKNYIKEYFNDKHDFNCSVNFEYLLYSPNMKLLDDFCEDSKFIKGKRSIIQNNDQCQSIFENMSTRKAKLKELRKTEERKNKFSKISVNCSMQDLDSIYEGITCASKTKHLAQSIGVDGVTTHANSHTSGEASRIDILPSLSEHPHEAHESSSELTENRTNAFFALIFLPILGILLFSSFLYKFTPFGTKFNEYFRKKKYIYINQDNDEINNFFTNTIKFKDTYSENMHHKISYQAVEN</sequence>
<accession>A0A1C3KI95</accession>
<keyword evidence="1" id="KW-1133">Transmembrane helix</keyword>